<keyword evidence="1" id="KW-0812">Transmembrane</keyword>
<keyword evidence="1" id="KW-1133">Transmembrane helix</keyword>
<sequence length="322" mass="37892">MFTTYDLQQFLEGVFTLFTWVYWGTMLLMLAILVPMVFKKGKSQSRKILNAIGTSAGIIVLFVRIIPMLLMMALGPSKAERQAAEEWQRKYQTAEAVFKQQCEKAGEKIYRTVENVEGILLLNIVPESTHSDWSNPNWEYAALMKEFPKEGYIHDFLRKKRIKISQPTEQDLTVHIPFNANPADYVFQNGYQFIDVLQDNKYYRYTVKQMPSRVDFNIEEIKKPVRYAVKFETHNHPEYRKHWVAGVHFSIIDTWDNTILAEKTIYSFDPKQGGPNYGRKPWENAVYCPYEDYQNSLIQARFFVDKVLKPRQIQERKNDNVN</sequence>
<dbReference type="Proteomes" id="UP000219669">
    <property type="component" value="Unassembled WGS sequence"/>
</dbReference>
<evidence type="ECO:0000313" key="2">
    <source>
        <dbReference type="EMBL" id="SOD68742.1"/>
    </source>
</evidence>
<feature type="transmembrane region" description="Helical" evidence="1">
    <location>
        <begin position="50"/>
        <end position="74"/>
    </location>
</feature>
<keyword evidence="3" id="KW-1185">Reference proteome</keyword>
<reference evidence="2 3" key="1">
    <citation type="submission" date="2017-09" db="EMBL/GenBank/DDBJ databases">
        <authorList>
            <person name="Ehlers B."/>
            <person name="Leendertz F.H."/>
        </authorList>
    </citation>
    <scope>NUCLEOTIDE SEQUENCE [LARGE SCALE GENOMIC DNA]</scope>
    <source>
        <strain evidence="2 3">DSM 16848</strain>
    </source>
</reference>
<feature type="transmembrane region" description="Helical" evidence="1">
    <location>
        <begin position="20"/>
        <end position="38"/>
    </location>
</feature>
<accession>A0A286ECU7</accession>
<protein>
    <submittedName>
        <fullName evidence="2">Uncharacterized protein</fullName>
    </submittedName>
</protein>
<organism evidence="2 3">
    <name type="scientific">Alysiella filiformis DSM 16848</name>
    <dbReference type="NCBI Taxonomy" id="1120981"/>
    <lineage>
        <taxon>Bacteria</taxon>
        <taxon>Pseudomonadati</taxon>
        <taxon>Pseudomonadota</taxon>
        <taxon>Betaproteobacteria</taxon>
        <taxon>Neisseriales</taxon>
        <taxon>Neisseriaceae</taxon>
        <taxon>Alysiella</taxon>
    </lineage>
</organism>
<name>A0A286ECU7_9NEIS</name>
<gene>
    <name evidence="2" type="ORF">SAMN02746062_01382</name>
</gene>
<evidence type="ECO:0000256" key="1">
    <source>
        <dbReference type="SAM" id="Phobius"/>
    </source>
</evidence>
<proteinExistence type="predicted"/>
<dbReference type="AlphaFoldDB" id="A0A286ECU7"/>
<evidence type="ECO:0000313" key="3">
    <source>
        <dbReference type="Proteomes" id="UP000219669"/>
    </source>
</evidence>
<keyword evidence="1" id="KW-0472">Membrane</keyword>
<dbReference type="EMBL" id="OCNF01000010">
    <property type="protein sequence ID" value="SOD68742.1"/>
    <property type="molecule type" value="Genomic_DNA"/>
</dbReference>
<dbReference type="RefSeq" id="WP_224446398.1">
    <property type="nucleotide sequence ID" value="NZ_CP083931.1"/>
</dbReference>